<reference evidence="1 2" key="1">
    <citation type="journal article" date="2021" name="Commun. Biol.">
        <title>Genomic insights into the host specific adaptation of the Pneumocystis genus.</title>
        <authorList>
            <person name="Cisse O.H."/>
            <person name="Ma L."/>
            <person name="Dekker J.P."/>
            <person name="Khil P.P."/>
            <person name="Youn J.-H."/>
            <person name="Brenchley J.M."/>
            <person name="Blair R."/>
            <person name="Pahar B."/>
            <person name="Chabe M."/>
            <person name="Van Rompay K.K.A."/>
            <person name="Keesler R."/>
            <person name="Sukura A."/>
            <person name="Hirsch V."/>
            <person name="Kutty G."/>
            <person name="Liu Y."/>
            <person name="Peng L."/>
            <person name="Chen J."/>
            <person name="Song J."/>
            <person name="Weissenbacher-Lang C."/>
            <person name="Xu J."/>
            <person name="Upham N.S."/>
            <person name="Stajich J.E."/>
            <person name="Cuomo C.A."/>
            <person name="Cushion M.T."/>
            <person name="Kovacs J.A."/>
        </authorList>
    </citation>
    <scope>NUCLEOTIDE SEQUENCE [LARGE SCALE GENOMIC DNA]</scope>
    <source>
        <strain evidence="1 2">RABM</strain>
    </source>
</reference>
<dbReference type="Proteomes" id="UP000768646">
    <property type="component" value="Unassembled WGS sequence"/>
</dbReference>
<evidence type="ECO:0000313" key="2">
    <source>
        <dbReference type="Proteomes" id="UP000768646"/>
    </source>
</evidence>
<comment type="caution">
    <text evidence="1">The sequence shown here is derived from an EMBL/GenBank/DDBJ whole genome shotgun (WGS) entry which is preliminary data.</text>
</comment>
<dbReference type="EMBL" id="JABTEG010000006">
    <property type="protein sequence ID" value="KAG4304775.1"/>
    <property type="molecule type" value="Genomic_DNA"/>
</dbReference>
<name>A0ACB7CBC6_9ASCO</name>
<proteinExistence type="predicted"/>
<sequence>MHDPVKSVLLISSFLESKIKFVIRIVPTRNTKFAHLRDGFSNRILNQLENKMEKCSSNDLVSFKSIWPTQRKLLKGDELLLSIIDTHTIRLIHNGQEIATFTGNDVIVKSILYSYLCGKYIISEEIRKNTIQGFVNLVLES</sequence>
<gene>
    <name evidence="1" type="ORF">PORY_001828</name>
</gene>
<keyword evidence="2" id="KW-1185">Reference proteome</keyword>
<evidence type="ECO:0000313" key="1">
    <source>
        <dbReference type="EMBL" id="KAG4304775.1"/>
    </source>
</evidence>
<organism evidence="1 2">
    <name type="scientific">Pneumocystis oryctolagi</name>
    <dbReference type="NCBI Taxonomy" id="42067"/>
    <lineage>
        <taxon>Eukaryota</taxon>
        <taxon>Fungi</taxon>
        <taxon>Dikarya</taxon>
        <taxon>Ascomycota</taxon>
        <taxon>Taphrinomycotina</taxon>
        <taxon>Pneumocystomycetes</taxon>
        <taxon>Pneumocystaceae</taxon>
        <taxon>Pneumocystis</taxon>
    </lineage>
</organism>
<protein>
    <submittedName>
        <fullName evidence="1">Uncharacterized protein</fullName>
    </submittedName>
</protein>
<accession>A0ACB7CBC6</accession>